<reference evidence="1" key="1">
    <citation type="journal article" date="2020" name="New Phytol.">
        <title>Comparative genomics reveals dynamic genome evolution in host specialist ectomycorrhizal fungi.</title>
        <authorList>
            <person name="Lofgren L.A."/>
            <person name="Nguyen N.H."/>
            <person name="Vilgalys R."/>
            <person name="Ruytinx J."/>
            <person name="Liao H.L."/>
            <person name="Branco S."/>
            <person name="Kuo A."/>
            <person name="LaButti K."/>
            <person name="Lipzen A."/>
            <person name="Andreopoulos W."/>
            <person name="Pangilinan J."/>
            <person name="Riley R."/>
            <person name="Hundley H."/>
            <person name="Na H."/>
            <person name="Barry K."/>
            <person name="Grigoriev I.V."/>
            <person name="Stajich J.E."/>
            <person name="Kennedy P.G."/>
        </authorList>
    </citation>
    <scope>NUCLEOTIDE SEQUENCE</scope>
    <source>
        <strain evidence="1">S12</strain>
    </source>
</reference>
<dbReference type="RefSeq" id="XP_041152443.1">
    <property type="nucleotide sequence ID" value="XM_041298942.1"/>
</dbReference>
<dbReference type="InterPro" id="IPR029058">
    <property type="entry name" value="AB_hydrolase_fold"/>
</dbReference>
<dbReference type="AlphaFoldDB" id="A0A9P7A9L8"/>
<protein>
    <submittedName>
        <fullName evidence="1">Uncharacterized protein</fullName>
    </submittedName>
</protein>
<comment type="caution">
    <text evidence="1">The sequence shown here is derived from an EMBL/GenBank/DDBJ whole genome shotgun (WGS) entry which is preliminary data.</text>
</comment>
<feature type="non-terminal residue" evidence="1">
    <location>
        <position position="1"/>
    </location>
</feature>
<dbReference type="EMBL" id="JABBWE010000123">
    <property type="protein sequence ID" value="KAG1784958.1"/>
    <property type="molecule type" value="Genomic_DNA"/>
</dbReference>
<dbReference type="OrthoDB" id="190201at2759"/>
<dbReference type="Gene3D" id="3.40.50.1820">
    <property type="entry name" value="alpha/beta hydrolase"/>
    <property type="match status" value="1"/>
</dbReference>
<keyword evidence="2" id="KW-1185">Reference proteome</keyword>
<organism evidence="1 2">
    <name type="scientific">Suillus plorans</name>
    <dbReference type="NCBI Taxonomy" id="116603"/>
    <lineage>
        <taxon>Eukaryota</taxon>
        <taxon>Fungi</taxon>
        <taxon>Dikarya</taxon>
        <taxon>Basidiomycota</taxon>
        <taxon>Agaricomycotina</taxon>
        <taxon>Agaricomycetes</taxon>
        <taxon>Agaricomycetidae</taxon>
        <taxon>Boletales</taxon>
        <taxon>Suillineae</taxon>
        <taxon>Suillaceae</taxon>
        <taxon>Suillus</taxon>
    </lineage>
</organism>
<proteinExistence type="predicted"/>
<sequence length="159" mass="17717">RREKTLPADVRETIERHEKEGTTNSPEYEQLEMVGIFFEKHVCKSPWPKVMETSFAAMMQHPTVYHTHDVGDILTDLSDMNGPSEFTITGMLKSWSCLDQMHAITTPALLTDGVMDEAQDVCVSPFFQRIPHVKWAHFFAASHAILGGGGPGEILSSGD</sequence>
<evidence type="ECO:0000313" key="2">
    <source>
        <dbReference type="Proteomes" id="UP000719766"/>
    </source>
</evidence>
<dbReference type="Proteomes" id="UP000719766">
    <property type="component" value="Unassembled WGS sequence"/>
</dbReference>
<gene>
    <name evidence="1" type="ORF">HD556DRAFT_1250570</name>
</gene>
<name>A0A9P7A9L8_9AGAM</name>
<dbReference type="GeneID" id="64592706"/>
<accession>A0A9P7A9L8</accession>
<evidence type="ECO:0000313" key="1">
    <source>
        <dbReference type="EMBL" id="KAG1784958.1"/>
    </source>
</evidence>